<feature type="compositionally biased region" description="Polar residues" evidence="1">
    <location>
        <begin position="207"/>
        <end position="222"/>
    </location>
</feature>
<accession>A0A6J3IX46</accession>
<proteinExistence type="predicted"/>
<keyword evidence="3" id="KW-1185">Reference proteome</keyword>
<dbReference type="RefSeq" id="XP_032147126.1">
    <property type="nucleotide sequence ID" value="XM_032291235.1"/>
</dbReference>
<name>A0A6J3IX46_SAPAP</name>
<feature type="region of interest" description="Disordered" evidence="1">
    <location>
        <begin position="46"/>
        <end position="77"/>
    </location>
</feature>
<protein>
    <submittedName>
        <fullName evidence="4">Uncharacterized protein LOC116560058</fullName>
    </submittedName>
</protein>
<dbReference type="AlphaFoldDB" id="A0A6J3IX46"/>
<dbReference type="GeneID" id="116560058"/>
<evidence type="ECO:0000256" key="2">
    <source>
        <dbReference type="SAM" id="Phobius"/>
    </source>
</evidence>
<keyword evidence="2" id="KW-1133">Transmembrane helix</keyword>
<keyword evidence="2" id="KW-0812">Transmembrane</keyword>
<feature type="transmembrane region" description="Helical" evidence="2">
    <location>
        <begin position="133"/>
        <end position="158"/>
    </location>
</feature>
<dbReference type="Proteomes" id="UP000504640">
    <property type="component" value="Unplaced"/>
</dbReference>
<organism evidence="3 4">
    <name type="scientific">Sapajus apella</name>
    <name type="common">Brown-capped capuchin</name>
    <name type="synonym">Cebus apella</name>
    <dbReference type="NCBI Taxonomy" id="9515"/>
    <lineage>
        <taxon>Eukaryota</taxon>
        <taxon>Metazoa</taxon>
        <taxon>Chordata</taxon>
        <taxon>Craniata</taxon>
        <taxon>Vertebrata</taxon>
        <taxon>Euteleostomi</taxon>
        <taxon>Mammalia</taxon>
        <taxon>Eutheria</taxon>
        <taxon>Euarchontoglires</taxon>
        <taxon>Primates</taxon>
        <taxon>Haplorrhini</taxon>
        <taxon>Platyrrhini</taxon>
        <taxon>Cebidae</taxon>
        <taxon>Cebinae</taxon>
        <taxon>Sapajus</taxon>
    </lineage>
</organism>
<evidence type="ECO:0000313" key="4">
    <source>
        <dbReference type="RefSeq" id="XP_032147126.1"/>
    </source>
</evidence>
<evidence type="ECO:0000313" key="3">
    <source>
        <dbReference type="Proteomes" id="UP000504640"/>
    </source>
</evidence>
<sequence length="233" mass="25698">MALEQGGLYWRDVKANFQARCPTKPSLAGEASLCTAYRADSSSKAAESSCAPWGSCSDSRDNEVTSPERRPCSRGPLAASPHTWSLPVTAVVPRLSEGICLKTWWAGRRAPGSWPDAARISLAPRFLSHFPALLFPFCSLLLELLLFFFFLISCLASVPGRQSLVLHRLEKHGFLGAWRHPCSTTLSREEWQSPSQTAAKMGKMKLQRTTNPMPNVDQSENQGDFPITGLFLC</sequence>
<gene>
    <name evidence="4" type="primary">LOC116560058</name>
</gene>
<keyword evidence="2" id="KW-0472">Membrane</keyword>
<reference evidence="4" key="1">
    <citation type="submission" date="2025-08" db="UniProtKB">
        <authorList>
            <consortium name="RefSeq"/>
        </authorList>
    </citation>
    <scope>IDENTIFICATION</scope>
    <source>
        <tissue evidence="4">Blood</tissue>
    </source>
</reference>
<evidence type="ECO:0000256" key="1">
    <source>
        <dbReference type="SAM" id="MobiDB-lite"/>
    </source>
</evidence>
<feature type="compositionally biased region" description="Basic and acidic residues" evidence="1">
    <location>
        <begin position="58"/>
        <end position="71"/>
    </location>
</feature>
<feature type="region of interest" description="Disordered" evidence="1">
    <location>
        <begin position="201"/>
        <end position="222"/>
    </location>
</feature>